<dbReference type="SUPFAM" id="SSF55895">
    <property type="entry name" value="Ribonuclease Rh-like"/>
    <property type="match status" value="1"/>
</dbReference>
<dbReference type="PANTHER" id="PTHR11240">
    <property type="entry name" value="RIBONUCLEASE T2"/>
    <property type="match status" value="1"/>
</dbReference>
<reference evidence="5" key="1">
    <citation type="submission" date="2015-08" db="EMBL/GenBank/DDBJ databases">
        <authorList>
            <person name="Babu N.S."/>
            <person name="Beckwith C.J."/>
            <person name="Beseler K.G."/>
            <person name="Brison A."/>
            <person name="Carone J.V."/>
            <person name="Caskin T.P."/>
            <person name="Diamond M."/>
            <person name="Durham M.E."/>
            <person name="Foxe J.M."/>
            <person name="Go M."/>
            <person name="Henderson B.A."/>
            <person name="Jones I.B."/>
            <person name="McGettigan J.A."/>
            <person name="Micheletti S.J."/>
            <person name="Nasrallah M.E."/>
            <person name="Ortiz D."/>
            <person name="Piller C.R."/>
            <person name="Privatt S.R."/>
            <person name="Schneider S.L."/>
            <person name="Sharp S."/>
            <person name="Smith T.C."/>
            <person name="Stanton J.D."/>
            <person name="Ullery H.E."/>
            <person name="Wilson R.J."/>
            <person name="Serrano M.G."/>
            <person name="Buck G."/>
            <person name="Lee V."/>
            <person name="Wang Y."/>
            <person name="Carvalho R."/>
            <person name="Voegtly L."/>
            <person name="Shi R."/>
            <person name="Duckworth R."/>
            <person name="Johnson A."/>
            <person name="Loviza R."/>
            <person name="Walstead R."/>
            <person name="Shah Z."/>
            <person name="Kiflezghi M."/>
            <person name="Wade K."/>
            <person name="Ball S.L."/>
            <person name="Bradley K.W."/>
            <person name="Asai D.J."/>
            <person name="Bowman C.A."/>
            <person name="Russell D.A."/>
            <person name="Pope W.H."/>
            <person name="Jacobs-Sera D."/>
            <person name="Hendrix R.W."/>
            <person name="Hatfull G.F."/>
        </authorList>
    </citation>
    <scope>NUCLEOTIDE SEQUENCE</scope>
</reference>
<dbReference type="InterPro" id="IPR033130">
    <property type="entry name" value="RNase_T2_His_AS_2"/>
</dbReference>
<dbReference type="InterPro" id="IPR033697">
    <property type="entry name" value="Ribonuclease_T2_eukaryotic"/>
</dbReference>
<dbReference type="InterPro" id="IPR001568">
    <property type="entry name" value="RNase_T2-like"/>
</dbReference>
<dbReference type="EMBL" id="GDKF01003479">
    <property type="protein sequence ID" value="JAT75143.1"/>
    <property type="molecule type" value="Transcribed_RNA"/>
</dbReference>
<gene>
    <name evidence="5" type="ORF">g.63741</name>
</gene>
<keyword evidence="2" id="KW-1015">Disulfide bond</keyword>
<dbReference type="GO" id="GO:0005576">
    <property type="term" value="C:extracellular region"/>
    <property type="evidence" value="ECO:0007669"/>
    <property type="project" value="TreeGrafter"/>
</dbReference>
<accession>A0A1D2A897</accession>
<dbReference type="Gene3D" id="3.90.730.10">
    <property type="entry name" value="Ribonuclease T2-like"/>
    <property type="match status" value="1"/>
</dbReference>
<name>A0A1D2A897_AUXPR</name>
<dbReference type="CDD" id="cd01061">
    <property type="entry name" value="RNase_T2_euk"/>
    <property type="match status" value="1"/>
</dbReference>
<protein>
    <submittedName>
        <fullName evidence="5">Uncharacterized protein</fullName>
    </submittedName>
</protein>
<dbReference type="GO" id="GO:0033897">
    <property type="term" value="F:ribonuclease T2 activity"/>
    <property type="evidence" value="ECO:0007669"/>
    <property type="project" value="InterPro"/>
</dbReference>
<feature type="active site" evidence="3">
    <location>
        <position position="123"/>
    </location>
</feature>
<dbReference type="InterPro" id="IPR036430">
    <property type="entry name" value="RNase_T2-like_sf"/>
</dbReference>
<proteinExistence type="inferred from homology"/>
<feature type="non-terminal residue" evidence="5">
    <location>
        <position position="1"/>
    </location>
</feature>
<evidence type="ECO:0000313" key="5">
    <source>
        <dbReference type="EMBL" id="JAT75143.1"/>
    </source>
</evidence>
<dbReference type="AlphaFoldDB" id="A0A1D2A897"/>
<dbReference type="InterPro" id="IPR018188">
    <property type="entry name" value="RNase_T2_His_AS_1"/>
</dbReference>
<feature type="active site" evidence="3">
    <location>
        <position position="71"/>
    </location>
</feature>
<dbReference type="PANTHER" id="PTHR11240:SF22">
    <property type="entry name" value="RIBONUCLEASE T2"/>
    <property type="match status" value="1"/>
</dbReference>
<evidence type="ECO:0000256" key="4">
    <source>
        <dbReference type="RuleBase" id="RU004328"/>
    </source>
</evidence>
<dbReference type="GO" id="GO:0003723">
    <property type="term" value="F:RNA binding"/>
    <property type="evidence" value="ECO:0007669"/>
    <property type="project" value="InterPro"/>
</dbReference>
<sequence length="256" mass="28124">GVCNEDSDPFITMPKHFLIFAIALLLGYGTREISGNTDPGFDFFLLVRQWGPAFCSQTRCNSSPVAAFTIHGLWPQYETGNSPQSCNPNDIFATTNLNQSLINSLACTWVSYTGSNQEFWSYEWSKHGTCSLTLLTTQAEYFGAAVNLNTKYEINEALLNAGINPRTAGGGPRQRLLDVLTSAFGEAPVLRCNQQGNVLEEIWQCFDTDLQIMPCPRSVSSSRCGSSLTLRTGERVPPVCRPYYDFTLNTAAGNSG</sequence>
<feature type="active site" evidence="3">
    <location>
        <position position="127"/>
    </location>
</feature>
<dbReference type="Pfam" id="PF00445">
    <property type="entry name" value="Ribonuclease_T2"/>
    <property type="match status" value="1"/>
</dbReference>
<dbReference type="PROSITE" id="PS00531">
    <property type="entry name" value="RNASE_T2_2"/>
    <property type="match status" value="1"/>
</dbReference>
<dbReference type="PROSITE" id="PS00530">
    <property type="entry name" value="RNASE_T2_1"/>
    <property type="match status" value="1"/>
</dbReference>
<evidence type="ECO:0000256" key="1">
    <source>
        <dbReference type="ARBA" id="ARBA00007469"/>
    </source>
</evidence>
<dbReference type="GO" id="GO:0006401">
    <property type="term" value="P:RNA catabolic process"/>
    <property type="evidence" value="ECO:0007669"/>
    <property type="project" value="TreeGrafter"/>
</dbReference>
<comment type="similarity">
    <text evidence="1 4">Belongs to the RNase T2 family.</text>
</comment>
<organism evidence="5">
    <name type="scientific">Auxenochlorella protothecoides</name>
    <name type="common">Green microalga</name>
    <name type="synonym">Chlorella protothecoides</name>
    <dbReference type="NCBI Taxonomy" id="3075"/>
    <lineage>
        <taxon>Eukaryota</taxon>
        <taxon>Viridiplantae</taxon>
        <taxon>Chlorophyta</taxon>
        <taxon>core chlorophytes</taxon>
        <taxon>Trebouxiophyceae</taxon>
        <taxon>Chlorellales</taxon>
        <taxon>Chlorellaceae</taxon>
        <taxon>Auxenochlorella</taxon>
    </lineage>
</organism>
<evidence type="ECO:0000256" key="2">
    <source>
        <dbReference type="ARBA" id="ARBA00023157"/>
    </source>
</evidence>
<evidence type="ECO:0000256" key="3">
    <source>
        <dbReference type="PIRSR" id="PIRSR633697-1"/>
    </source>
</evidence>